<dbReference type="GO" id="GO:0042407">
    <property type="term" value="P:cristae formation"/>
    <property type="evidence" value="ECO:0007669"/>
    <property type="project" value="InterPro"/>
</dbReference>
<evidence type="ECO:0000256" key="1">
    <source>
        <dbReference type="RuleBase" id="RU363021"/>
    </source>
</evidence>
<evidence type="ECO:0000313" key="2">
    <source>
        <dbReference type="EMBL" id="SCU99995.1"/>
    </source>
</evidence>
<dbReference type="PANTHER" id="PTHR28268">
    <property type="entry name" value="MICOS SUBUNIT MIC26"/>
    <property type="match status" value="1"/>
</dbReference>
<accession>A0A1G4K7Q3</accession>
<keyword evidence="1" id="KW-0496">Mitochondrion</keyword>
<keyword evidence="1" id="KW-0999">Mitochondrion inner membrane</keyword>
<dbReference type="GO" id="GO:0061617">
    <property type="term" value="C:MICOS complex"/>
    <property type="evidence" value="ECO:0007669"/>
    <property type="project" value="UniProtKB-UniRule"/>
</dbReference>
<dbReference type="InterPro" id="IPR019166">
    <property type="entry name" value="MIC26/MIC27"/>
</dbReference>
<keyword evidence="3" id="KW-1185">Reference proteome</keyword>
<proteinExistence type="predicted"/>
<dbReference type="InterPro" id="IPR033181">
    <property type="entry name" value="Mic26_fungi"/>
</dbReference>
<evidence type="ECO:0000313" key="3">
    <source>
        <dbReference type="Proteomes" id="UP000191024"/>
    </source>
</evidence>
<name>A0A1G4K7Q3_9SACH</name>
<organism evidence="2 3">
    <name type="scientific">Lachancea mirantina</name>
    <dbReference type="NCBI Taxonomy" id="1230905"/>
    <lineage>
        <taxon>Eukaryota</taxon>
        <taxon>Fungi</taxon>
        <taxon>Dikarya</taxon>
        <taxon>Ascomycota</taxon>
        <taxon>Saccharomycotina</taxon>
        <taxon>Saccharomycetes</taxon>
        <taxon>Saccharomycetales</taxon>
        <taxon>Saccharomycetaceae</taxon>
        <taxon>Lachancea</taxon>
    </lineage>
</organism>
<comment type="subunit">
    <text evidence="1">Component of the mitochondrial contact site and cristae organizing system (MICOS) complex.</text>
</comment>
<dbReference type="PANTHER" id="PTHR28268:SF1">
    <property type="entry name" value="MICOS SUBUNIT MIC26"/>
    <property type="match status" value="1"/>
</dbReference>
<dbReference type="AlphaFoldDB" id="A0A1G4K7Q3"/>
<dbReference type="Pfam" id="PF09769">
    <property type="entry name" value="ApoO"/>
    <property type="match status" value="1"/>
</dbReference>
<dbReference type="EMBL" id="LT598469">
    <property type="protein sequence ID" value="SCU99995.1"/>
    <property type="molecule type" value="Genomic_DNA"/>
</dbReference>
<comment type="subcellular location">
    <subcellularLocation>
        <location evidence="1">Mitochondrion inner membrane</location>
    </subcellularLocation>
</comment>
<dbReference type="GO" id="GO:0044284">
    <property type="term" value="C:mitochondrial crista junction"/>
    <property type="evidence" value="ECO:0007669"/>
    <property type="project" value="TreeGrafter"/>
</dbReference>
<dbReference type="Proteomes" id="UP000191024">
    <property type="component" value="Chromosome G"/>
</dbReference>
<comment type="function">
    <text evidence="1">Component of the MICOS complex, a large protein complex of the mitochondrial inner membrane that plays crucial roles in the maintenance of crista junctions, inner membrane architecture, and formation of contact sites to the outer membrane.</text>
</comment>
<protein>
    <recommendedName>
        <fullName evidence="1">MICOS complex subunit</fullName>
    </recommendedName>
</protein>
<keyword evidence="1" id="KW-0472">Membrane</keyword>
<gene>
    <name evidence="2" type="ORF">LAMI_0G02190G</name>
</gene>
<sequence length="225" mass="24839">MAPVFYRDIDTVKEHVIPPESGTVVSSAAKEAAMSPNGSRVSQIVGDNRLWDGISVRTPTYMLGLFENWRTNINFQVARACDALDKASSKYYREERRITTTIANLHSDPREELLPGLTYSLVAAMSGSILTRNKNILFRLTAPIAFGAACCSYVLPVTFGNTMDLLYGLEKGVFPRFADGQRAVYVRVHDLMTKSINGAEKITSTVSSSLTCSMRTIKDWTGLNV</sequence>
<dbReference type="STRING" id="1230905.A0A1G4K7Q3"/>
<dbReference type="OrthoDB" id="2399148at2759"/>
<reference evidence="2 3" key="1">
    <citation type="submission" date="2016-03" db="EMBL/GenBank/DDBJ databases">
        <authorList>
            <person name="Devillers H."/>
        </authorList>
    </citation>
    <scope>NUCLEOTIDE SEQUENCE [LARGE SCALE GENOMIC DNA]</scope>
    <source>
        <strain evidence="2">CBS 11717</strain>
    </source>
</reference>